<sequence length="316" mass="35213">MASTEVDMEMGTSSQHTPAPSGPLRSWLFPRLSSWTAFGTSYETAACPIEDYPAGYPRFSALVASHPSYHIARRFTILRAQLLLIKQDRLSMLEERLARFDSNKNNYAFLGCSREMSEPRRQILKDIDNAMAEYDRHQKAMSLDMAPKQARADLKNWVNGVGCIARKEIAYLHHTEDLICLNTTGDVATSWVELMVEQGRRLYHKHRAQSATTEYPPSFPPISRDPRVHVFPISSTRKVARMLMSLFITILLLSPVIVCNAVQSLSARLFIIVIAASTFVSLLAGLTKANTVELVVAGATYTTVLVVFISNTDGSA</sequence>
<name>A0A2L2U0Y7_9HYPO</name>
<evidence type="ECO:0000256" key="2">
    <source>
        <dbReference type="SAM" id="Phobius"/>
    </source>
</evidence>
<dbReference type="EMBL" id="LN649229">
    <property type="protein sequence ID" value="CEI67585.1"/>
    <property type="molecule type" value="Genomic_DNA"/>
</dbReference>
<feature type="transmembrane region" description="Helical" evidence="2">
    <location>
        <begin position="294"/>
        <end position="311"/>
    </location>
</feature>
<feature type="transmembrane region" description="Helical" evidence="2">
    <location>
        <begin position="269"/>
        <end position="287"/>
    </location>
</feature>
<keyword evidence="2" id="KW-1133">Transmembrane helix</keyword>
<keyword evidence="5" id="KW-1185">Reference proteome</keyword>
<dbReference type="STRING" id="56646.A0A2L2U0Y7"/>
<dbReference type="AlphaFoldDB" id="A0A2L2U0Y7"/>
<evidence type="ECO:0000259" key="3">
    <source>
        <dbReference type="Pfam" id="PF20237"/>
    </source>
</evidence>
<feature type="domain" description="DUF6594" evidence="3">
    <location>
        <begin position="56"/>
        <end position="306"/>
    </location>
</feature>
<protein>
    <recommendedName>
        <fullName evidence="3">DUF6594 domain-containing protein</fullName>
    </recommendedName>
</protein>
<proteinExistence type="predicted"/>
<evidence type="ECO:0000313" key="5">
    <source>
        <dbReference type="Proteomes" id="UP000245910"/>
    </source>
</evidence>
<feature type="transmembrane region" description="Helical" evidence="2">
    <location>
        <begin position="243"/>
        <end position="263"/>
    </location>
</feature>
<evidence type="ECO:0000313" key="4">
    <source>
        <dbReference type="EMBL" id="CEI67585.1"/>
    </source>
</evidence>
<dbReference type="InterPro" id="IPR046529">
    <property type="entry name" value="DUF6594"/>
</dbReference>
<dbReference type="Proteomes" id="UP000245910">
    <property type="component" value="Chromosome I"/>
</dbReference>
<keyword evidence="2" id="KW-0812">Transmembrane</keyword>
<keyword evidence="2" id="KW-0472">Membrane</keyword>
<dbReference type="PANTHER" id="PTHR34502:SF3">
    <property type="entry name" value="DUF6594 DOMAIN-CONTAINING PROTEIN"/>
    <property type="match status" value="1"/>
</dbReference>
<reference evidence="5" key="1">
    <citation type="submission" date="2014-10" db="EMBL/GenBank/DDBJ databases">
        <authorList>
            <person name="King R."/>
        </authorList>
    </citation>
    <scope>NUCLEOTIDE SEQUENCE [LARGE SCALE GENOMIC DNA]</scope>
    <source>
        <strain evidence="5">A3/5</strain>
    </source>
</reference>
<evidence type="ECO:0000256" key="1">
    <source>
        <dbReference type="SAM" id="MobiDB-lite"/>
    </source>
</evidence>
<accession>A0A2L2U0Y7</accession>
<feature type="region of interest" description="Disordered" evidence="1">
    <location>
        <begin position="1"/>
        <end position="22"/>
    </location>
</feature>
<dbReference type="PANTHER" id="PTHR34502">
    <property type="entry name" value="DUF6594 DOMAIN-CONTAINING PROTEIN-RELATED"/>
    <property type="match status" value="1"/>
</dbReference>
<organism evidence="4 5">
    <name type="scientific">Fusarium venenatum</name>
    <dbReference type="NCBI Taxonomy" id="56646"/>
    <lineage>
        <taxon>Eukaryota</taxon>
        <taxon>Fungi</taxon>
        <taxon>Dikarya</taxon>
        <taxon>Ascomycota</taxon>
        <taxon>Pezizomycotina</taxon>
        <taxon>Sordariomycetes</taxon>
        <taxon>Hypocreomycetidae</taxon>
        <taxon>Hypocreales</taxon>
        <taxon>Nectriaceae</taxon>
        <taxon>Fusarium</taxon>
    </lineage>
</organism>
<dbReference type="Pfam" id="PF20237">
    <property type="entry name" value="DUF6594"/>
    <property type="match status" value="1"/>
</dbReference>